<proteinExistence type="predicted"/>
<sequence length="124" mass="13850">MYSRKSREPRKRPQSQGGLRDCTRQLEPQSDANKTSAELHMQRSLDLHRKNDNVEGIAQVSGNLGQLYMDTGRATEAAGLITDAYETVKKMGNQVSIQYAAMNMGLLADRNGKPEEAVAWYTCE</sequence>
<comment type="caution">
    <text evidence="2">The sequence shown here is derived from an EMBL/GenBank/DDBJ whole genome shotgun (WGS) entry which is preliminary data.</text>
</comment>
<keyword evidence="3" id="KW-1185">Reference proteome</keyword>
<evidence type="ECO:0000313" key="3">
    <source>
        <dbReference type="Proteomes" id="UP000274822"/>
    </source>
</evidence>
<reference evidence="2 3" key="1">
    <citation type="journal article" date="2018" name="New Phytol.">
        <title>Phylogenomics of Endogonaceae and evolution of mycorrhizas within Mucoromycota.</title>
        <authorList>
            <person name="Chang Y."/>
            <person name="Desiro A."/>
            <person name="Na H."/>
            <person name="Sandor L."/>
            <person name="Lipzen A."/>
            <person name="Clum A."/>
            <person name="Barry K."/>
            <person name="Grigoriev I.V."/>
            <person name="Martin F.M."/>
            <person name="Stajich J.E."/>
            <person name="Smith M.E."/>
            <person name="Bonito G."/>
            <person name="Spatafora J.W."/>
        </authorList>
    </citation>
    <scope>NUCLEOTIDE SEQUENCE [LARGE SCALE GENOMIC DNA]</scope>
    <source>
        <strain evidence="2 3">AD002</strain>
    </source>
</reference>
<name>A0A433QFW4_9FUNG</name>
<organism evidence="2 3">
    <name type="scientific">Jimgerdemannia flammicorona</name>
    <dbReference type="NCBI Taxonomy" id="994334"/>
    <lineage>
        <taxon>Eukaryota</taxon>
        <taxon>Fungi</taxon>
        <taxon>Fungi incertae sedis</taxon>
        <taxon>Mucoromycota</taxon>
        <taxon>Mucoromycotina</taxon>
        <taxon>Endogonomycetes</taxon>
        <taxon>Endogonales</taxon>
        <taxon>Endogonaceae</taxon>
        <taxon>Jimgerdemannia</taxon>
    </lineage>
</organism>
<evidence type="ECO:0000313" key="2">
    <source>
        <dbReference type="EMBL" id="RUS28659.1"/>
    </source>
</evidence>
<feature type="compositionally biased region" description="Polar residues" evidence="1">
    <location>
        <begin position="26"/>
        <end position="36"/>
    </location>
</feature>
<evidence type="ECO:0000256" key="1">
    <source>
        <dbReference type="SAM" id="MobiDB-lite"/>
    </source>
</evidence>
<dbReference type="AlphaFoldDB" id="A0A433QFW4"/>
<gene>
    <name evidence="2" type="ORF">BC938DRAFT_481627</name>
</gene>
<feature type="region of interest" description="Disordered" evidence="1">
    <location>
        <begin position="1"/>
        <end position="45"/>
    </location>
</feature>
<protein>
    <recommendedName>
        <fullName evidence="4">MalT-like TPR region domain-containing protein</fullName>
    </recommendedName>
</protein>
<dbReference type="SUPFAM" id="SSF48452">
    <property type="entry name" value="TPR-like"/>
    <property type="match status" value="1"/>
</dbReference>
<dbReference type="EMBL" id="RBNJ01006332">
    <property type="protein sequence ID" value="RUS28659.1"/>
    <property type="molecule type" value="Genomic_DNA"/>
</dbReference>
<evidence type="ECO:0008006" key="4">
    <source>
        <dbReference type="Google" id="ProtNLM"/>
    </source>
</evidence>
<dbReference type="Proteomes" id="UP000274822">
    <property type="component" value="Unassembled WGS sequence"/>
</dbReference>
<dbReference type="Gene3D" id="1.25.40.10">
    <property type="entry name" value="Tetratricopeptide repeat domain"/>
    <property type="match status" value="1"/>
</dbReference>
<accession>A0A433QFW4</accession>
<dbReference type="InterPro" id="IPR011990">
    <property type="entry name" value="TPR-like_helical_dom_sf"/>
</dbReference>